<accession>A0ABD1LMG8</accession>
<feature type="compositionally biased region" description="Low complexity" evidence="1">
    <location>
        <begin position="1"/>
        <end position="20"/>
    </location>
</feature>
<gene>
    <name evidence="2" type="ORF">Fmac_023749</name>
</gene>
<proteinExistence type="predicted"/>
<name>A0ABD1LMG8_9FABA</name>
<feature type="region of interest" description="Disordered" evidence="1">
    <location>
        <begin position="1"/>
        <end position="25"/>
    </location>
</feature>
<evidence type="ECO:0000256" key="1">
    <source>
        <dbReference type="SAM" id="MobiDB-lite"/>
    </source>
</evidence>
<dbReference type="Proteomes" id="UP001603857">
    <property type="component" value="Unassembled WGS sequence"/>
</dbReference>
<dbReference type="EMBL" id="JBGMDY010000008">
    <property type="protein sequence ID" value="KAL2324691.1"/>
    <property type="molecule type" value="Genomic_DNA"/>
</dbReference>
<comment type="caution">
    <text evidence="2">The sequence shown here is derived from an EMBL/GenBank/DDBJ whole genome shotgun (WGS) entry which is preliminary data.</text>
</comment>
<evidence type="ECO:0000313" key="2">
    <source>
        <dbReference type="EMBL" id="KAL2324691.1"/>
    </source>
</evidence>
<keyword evidence="3" id="KW-1185">Reference proteome</keyword>
<organism evidence="2 3">
    <name type="scientific">Flemingia macrophylla</name>
    <dbReference type="NCBI Taxonomy" id="520843"/>
    <lineage>
        <taxon>Eukaryota</taxon>
        <taxon>Viridiplantae</taxon>
        <taxon>Streptophyta</taxon>
        <taxon>Embryophyta</taxon>
        <taxon>Tracheophyta</taxon>
        <taxon>Spermatophyta</taxon>
        <taxon>Magnoliopsida</taxon>
        <taxon>eudicotyledons</taxon>
        <taxon>Gunneridae</taxon>
        <taxon>Pentapetalae</taxon>
        <taxon>rosids</taxon>
        <taxon>fabids</taxon>
        <taxon>Fabales</taxon>
        <taxon>Fabaceae</taxon>
        <taxon>Papilionoideae</taxon>
        <taxon>50 kb inversion clade</taxon>
        <taxon>NPAAA clade</taxon>
        <taxon>indigoferoid/millettioid clade</taxon>
        <taxon>Phaseoleae</taxon>
        <taxon>Flemingia</taxon>
    </lineage>
</organism>
<sequence length="96" mass="11333">MAASSMYSESSSSESGQLVSSEKKLRNKSWIDVAWWDYKQRKTLWCWQSRICIEIGRCLPKFIFGRSTQGVEKILQLEQQVRQSREEARQSREEAR</sequence>
<dbReference type="AlphaFoldDB" id="A0ABD1LMG8"/>
<protein>
    <submittedName>
        <fullName evidence="2">Uncharacterized protein</fullName>
    </submittedName>
</protein>
<reference evidence="2 3" key="1">
    <citation type="submission" date="2024-08" db="EMBL/GenBank/DDBJ databases">
        <title>Insights into the chromosomal genome structure of Flemingia macrophylla.</title>
        <authorList>
            <person name="Ding Y."/>
            <person name="Zhao Y."/>
            <person name="Bi W."/>
            <person name="Wu M."/>
            <person name="Zhao G."/>
            <person name="Gong Y."/>
            <person name="Li W."/>
            <person name="Zhang P."/>
        </authorList>
    </citation>
    <scope>NUCLEOTIDE SEQUENCE [LARGE SCALE GENOMIC DNA]</scope>
    <source>
        <strain evidence="2">DYQJB</strain>
        <tissue evidence="2">Leaf</tissue>
    </source>
</reference>
<evidence type="ECO:0000313" key="3">
    <source>
        <dbReference type="Proteomes" id="UP001603857"/>
    </source>
</evidence>